<dbReference type="GO" id="GO:0005975">
    <property type="term" value="P:carbohydrate metabolic process"/>
    <property type="evidence" value="ECO:0007669"/>
    <property type="project" value="InterPro"/>
</dbReference>
<keyword evidence="1" id="KW-0732">Signal</keyword>
<evidence type="ECO:0000259" key="2">
    <source>
        <dbReference type="PROSITE" id="PS51677"/>
    </source>
</evidence>
<proteinExistence type="predicted"/>
<protein>
    <recommendedName>
        <fullName evidence="2">NodB homology domain-containing protein</fullName>
    </recommendedName>
</protein>
<evidence type="ECO:0000313" key="3">
    <source>
        <dbReference type="EMBL" id="AFI03935.1"/>
    </source>
</evidence>
<dbReference type="PROSITE" id="PS51677">
    <property type="entry name" value="NODB"/>
    <property type="match status" value="1"/>
</dbReference>
<dbReference type="PANTHER" id="PTHR34216">
    <property type="match status" value="1"/>
</dbReference>
<dbReference type="STRING" id="182217.HCW_03270"/>
<dbReference type="SUPFAM" id="SSF88713">
    <property type="entry name" value="Glycoside hydrolase/deacetylase"/>
    <property type="match status" value="1"/>
</dbReference>
<name>I0ELW6_HELC0</name>
<dbReference type="InterPro" id="IPR011330">
    <property type="entry name" value="Glyco_hydro/deAcase_b/a-brl"/>
</dbReference>
<gene>
    <name evidence="3" type="ordered locus">HCW_03270</name>
</gene>
<dbReference type="InterPro" id="IPR051398">
    <property type="entry name" value="Polysacch_Deacetylase"/>
</dbReference>
<dbReference type="Pfam" id="PF01522">
    <property type="entry name" value="Polysacc_deac_1"/>
    <property type="match status" value="1"/>
</dbReference>
<dbReference type="EMBL" id="CP003479">
    <property type="protein sequence ID" value="AFI03935.1"/>
    <property type="molecule type" value="Genomic_DNA"/>
</dbReference>
<organism evidence="3 4">
    <name type="scientific">Helicobacter cetorum (strain ATCC BAA-429 / MIT 00-7128)</name>
    <dbReference type="NCBI Taxonomy" id="182217"/>
    <lineage>
        <taxon>Bacteria</taxon>
        <taxon>Pseudomonadati</taxon>
        <taxon>Campylobacterota</taxon>
        <taxon>Epsilonproteobacteria</taxon>
        <taxon>Campylobacterales</taxon>
        <taxon>Helicobacteraceae</taxon>
        <taxon>Helicobacter</taxon>
    </lineage>
</organism>
<dbReference type="KEGG" id="hce:HCW_03270"/>
<dbReference type="PANTHER" id="PTHR34216:SF7">
    <property type="entry name" value="POLY-BETA-1,6-N-ACETYL-D-GLUCOSAMINE N-DEACETYLASE"/>
    <property type="match status" value="1"/>
</dbReference>
<accession>I0ELW6</accession>
<dbReference type="Gene3D" id="3.20.20.370">
    <property type="entry name" value="Glycoside hydrolase/deacetylase"/>
    <property type="match status" value="1"/>
</dbReference>
<reference evidence="4" key="1">
    <citation type="submission" date="2012-04" db="EMBL/GenBank/DDBJ databases">
        <title>Complete genome sequence of Helicobacter cetorum strain MIT 00-7128.</title>
        <authorList>
            <person name="Kersulyte D."/>
            <person name="Berg D.E."/>
        </authorList>
    </citation>
    <scope>NUCLEOTIDE SEQUENCE [LARGE SCALE GENOMIC DNA]</scope>
    <source>
        <strain evidence="4">MIT 00-7128</strain>
    </source>
</reference>
<dbReference type="HOGENOM" id="CLU_030024_1_2_7"/>
<dbReference type="Proteomes" id="UP000005010">
    <property type="component" value="Chromosome"/>
</dbReference>
<keyword evidence="4" id="KW-1185">Reference proteome</keyword>
<evidence type="ECO:0000256" key="1">
    <source>
        <dbReference type="ARBA" id="ARBA00022729"/>
    </source>
</evidence>
<dbReference type="RefSeq" id="WP_014660806.1">
    <property type="nucleotide sequence ID" value="NC_017737.1"/>
</dbReference>
<dbReference type="PATRIC" id="fig|182217.3.peg.700"/>
<dbReference type="InterPro" id="IPR002509">
    <property type="entry name" value="NODB_dom"/>
</dbReference>
<dbReference type="eggNOG" id="COG0726">
    <property type="taxonomic scope" value="Bacteria"/>
</dbReference>
<dbReference type="GO" id="GO:0016810">
    <property type="term" value="F:hydrolase activity, acting on carbon-nitrogen (but not peptide) bonds"/>
    <property type="evidence" value="ECO:0007669"/>
    <property type="project" value="InterPro"/>
</dbReference>
<sequence>MLKSWVERGVSALSYFPFMQKYYAGCGAIFMLHHVLKTQEKIAFSDNMNISQSFLEKFIKHLQMKGFSFLGIDELCENLIFKKRMRKVAVFSLDDGYKNTYTNAYPLFKAYNVPFVVFVATKFIGTKNYMDTQELRALHKDKLCTLGGHTHSHYALATLENKTSVKEEISLANRILEEQIGTKIKHIAYPYGCKNSTQLREVEVVKELGLVSACSTRRGAIYKEHKDYLSCLPRIILRENSSYRAIGRLRKVRIVKFGGV</sequence>
<dbReference type="AlphaFoldDB" id="I0ELW6"/>
<feature type="domain" description="NodB homology" evidence="2">
    <location>
        <begin position="87"/>
        <end position="260"/>
    </location>
</feature>
<evidence type="ECO:0000313" key="4">
    <source>
        <dbReference type="Proteomes" id="UP000005010"/>
    </source>
</evidence>